<feature type="non-terminal residue" evidence="2">
    <location>
        <position position="55"/>
    </location>
</feature>
<keyword evidence="3" id="KW-1185">Reference proteome</keyword>
<dbReference type="OrthoDB" id="2186602at2759"/>
<feature type="region of interest" description="Disordered" evidence="1">
    <location>
        <begin position="1"/>
        <end position="55"/>
    </location>
</feature>
<gene>
    <name evidence="2" type="ORF">FKW44_005717</name>
</gene>
<name>A0A7T8QS94_CALRO</name>
<organism evidence="2 3">
    <name type="scientific">Caligus rogercresseyi</name>
    <name type="common">Sea louse</name>
    <dbReference type="NCBI Taxonomy" id="217165"/>
    <lineage>
        <taxon>Eukaryota</taxon>
        <taxon>Metazoa</taxon>
        <taxon>Ecdysozoa</taxon>
        <taxon>Arthropoda</taxon>
        <taxon>Crustacea</taxon>
        <taxon>Multicrustacea</taxon>
        <taxon>Hexanauplia</taxon>
        <taxon>Copepoda</taxon>
        <taxon>Siphonostomatoida</taxon>
        <taxon>Caligidae</taxon>
        <taxon>Caligus</taxon>
    </lineage>
</organism>
<accession>A0A7T8QS94</accession>
<feature type="compositionally biased region" description="Polar residues" evidence="1">
    <location>
        <begin position="1"/>
        <end position="22"/>
    </location>
</feature>
<feature type="compositionally biased region" description="Basic and acidic residues" evidence="1">
    <location>
        <begin position="27"/>
        <end position="39"/>
    </location>
</feature>
<protein>
    <submittedName>
        <fullName evidence="2">Hyrax</fullName>
    </submittedName>
</protein>
<sequence length="55" mass="6159">SGSPALQHASSRLTGPPSQFLPNYNRYDQERFRGKEDTHGFNIETTGTFSGMKLK</sequence>
<dbReference type="EMBL" id="CP045893">
    <property type="protein sequence ID" value="QQP53287.1"/>
    <property type="molecule type" value="Genomic_DNA"/>
</dbReference>
<proteinExistence type="predicted"/>
<reference evidence="3" key="1">
    <citation type="submission" date="2021-01" db="EMBL/GenBank/DDBJ databases">
        <title>Caligus Genome Assembly.</title>
        <authorList>
            <person name="Gallardo-Escarate C."/>
        </authorList>
    </citation>
    <scope>NUCLEOTIDE SEQUENCE [LARGE SCALE GENOMIC DNA]</scope>
</reference>
<feature type="non-terminal residue" evidence="2">
    <location>
        <position position="1"/>
    </location>
</feature>
<dbReference type="AlphaFoldDB" id="A0A7T8QS94"/>
<evidence type="ECO:0000313" key="2">
    <source>
        <dbReference type="EMBL" id="QQP53287.1"/>
    </source>
</evidence>
<evidence type="ECO:0000313" key="3">
    <source>
        <dbReference type="Proteomes" id="UP000595437"/>
    </source>
</evidence>
<evidence type="ECO:0000256" key="1">
    <source>
        <dbReference type="SAM" id="MobiDB-lite"/>
    </source>
</evidence>
<dbReference type="Proteomes" id="UP000595437">
    <property type="component" value="Chromosome 4"/>
</dbReference>